<dbReference type="AlphaFoldDB" id="H8MZ31"/>
<keyword evidence="3" id="KW-1185">Reference proteome</keyword>
<dbReference type="eggNOG" id="ENOG5032WXN">
    <property type="taxonomic scope" value="Bacteria"/>
</dbReference>
<evidence type="ECO:0008006" key="4">
    <source>
        <dbReference type="Google" id="ProtNLM"/>
    </source>
</evidence>
<sequence length="132" mass="14877">MRVISLSVDNRSGNRNREEETDEPTWEQVERAFQSLDARRHTMLTLEADEEDHGLIVGGGGGLYVVTVHRYPEIFTLTSAETDAGEAVRLTIGGQEGIFAKNLCVGVDQALLAMRRYFETCELERSMRWVAE</sequence>
<dbReference type="InterPro" id="IPR025680">
    <property type="entry name" value="DddI"/>
</dbReference>
<evidence type="ECO:0000313" key="3">
    <source>
        <dbReference type="Proteomes" id="UP000007587"/>
    </source>
</evidence>
<dbReference type="HOGENOM" id="CLU_1913519_0_0_7"/>
<dbReference type="STRING" id="1144275.COCOR_05467"/>
<gene>
    <name evidence="2" type="ordered locus">COCOR_05467</name>
</gene>
<dbReference type="RefSeq" id="WP_014398257.1">
    <property type="nucleotide sequence ID" value="NC_017030.1"/>
</dbReference>
<protein>
    <recommendedName>
        <fullName evidence="4">Immunity protein Imm1</fullName>
    </recommendedName>
</protein>
<organism evidence="2 3">
    <name type="scientific">Corallococcus coralloides (strain ATCC 25202 / DSM 2259 / NBRC 100086 / M2)</name>
    <name type="common">Myxococcus coralloides</name>
    <dbReference type="NCBI Taxonomy" id="1144275"/>
    <lineage>
        <taxon>Bacteria</taxon>
        <taxon>Pseudomonadati</taxon>
        <taxon>Myxococcota</taxon>
        <taxon>Myxococcia</taxon>
        <taxon>Myxococcales</taxon>
        <taxon>Cystobacterineae</taxon>
        <taxon>Myxococcaceae</taxon>
        <taxon>Corallococcus</taxon>
    </lineage>
</organism>
<feature type="region of interest" description="Disordered" evidence="1">
    <location>
        <begin position="1"/>
        <end position="23"/>
    </location>
</feature>
<name>H8MZ31_CORCM</name>
<dbReference type="InParanoid" id="H8MZ31"/>
<dbReference type="KEGG" id="ccx:COCOR_05467"/>
<reference evidence="3" key="2">
    <citation type="submission" date="2012-03" db="EMBL/GenBank/DDBJ databases">
        <title>Genome sequence of the fruiting myxobacterium Corallococcus coralloides DSM 2259.</title>
        <authorList>
            <person name="Huntley S."/>
            <person name="Zhang Y."/>
            <person name="Treuner-Lange A."/>
            <person name="Sensen C.W."/>
            <person name="Sogaard-Andersen L."/>
        </authorList>
    </citation>
    <scope>NUCLEOTIDE SEQUENCE [LARGE SCALE GENOMIC DNA]</scope>
    <source>
        <strain evidence="3">ATCC 25202 / DSM 2259 / NBRC 100086 / M2</strain>
    </source>
</reference>
<proteinExistence type="predicted"/>
<evidence type="ECO:0000313" key="2">
    <source>
        <dbReference type="EMBL" id="AFE06386.1"/>
    </source>
</evidence>
<dbReference type="EMBL" id="CP003389">
    <property type="protein sequence ID" value="AFE06386.1"/>
    <property type="molecule type" value="Genomic_DNA"/>
</dbReference>
<dbReference type="Pfam" id="PF14430">
    <property type="entry name" value="Imm1"/>
    <property type="match status" value="1"/>
</dbReference>
<reference evidence="2 3" key="1">
    <citation type="journal article" date="2012" name="J. Bacteriol.">
        <title>Complete Genome Sequence of the Fruiting Myxobacterium Corallococcus coralloides DSM 2259.</title>
        <authorList>
            <person name="Huntley S."/>
            <person name="Zhang Y."/>
            <person name="Treuner-Lange A."/>
            <person name="Kneip S."/>
            <person name="Sensen C.W."/>
            <person name="Sogaard-Andersen L."/>
        </authorList>
    </citation>
    <scope>NUCLEOTIDE SEQUENCE [LARGE SCALE GENOMIC DNA]</scope>
    <source>
        <strain evidence="3">ATCC 25202 / DSM 2259 / NBRC 100086 / M2</strain>
    </source>
</reference>
<dbReference type="Proteomes" id="UP000007587">
    <property type="component" value="Chromosome"/>
</dbReference>
<accession>H8MZ31</accession>
<evidence type="ECO:0000256" key="1">
    <source>
        <dbReference type="SAM" id="MobiDB-lite"/>
    </source>
</evidence>